<evidence type="ECO:0000256" key="6">
    <source>
        <dbReference type="ARBA" id="ARBA00023136"/>
    </source>
</evidence>
<evidence type="ECO:0000256" key="4">
    <source>
        <dbReference type="ARBA" id="ARBA00022692"/>
    </source>
</evidence>
<dbReference type="GO" id="GO:0022857">
    <property type="term" value="F:transmembrane transporter activity"/>
    <property type="evidence" value="ECO:0007669"/>
    <property type="project" value="InterPro"/>
</dbReference>
<feature type="transmembrane region" description="Helical" evidence="8">
    <location>
        <begin position="449"/>
        <end position="473"/>
    </location>
</feature>
<evidence type="ECO:0000256" key="1">
    <source>
        <dbReference type="ARBA" id="ARBA00004141"/>
    </source>
</evidence>
<dbReference type="EMBL" id="KB644413">
    <property type="protein sequence ID" value="EPS31247.1"/>
    <property type="molecule type" value="Genomic_DNA"/>
</dbReference>
<dbReference type="FunFam" id="1.20.1250.20:FF:000429">
    <property type="entry name" value="MFS drug efflux transporter, putative"/>
    <property type="match status" value="1"/>
</dbReference>
<evidence type="ECO:0000256" key="8">
    <source>
        <dbReference type="SAM" id="Phobius"/>
    </source>
</evidence>
<keyword evidence="5 8" id="KW-1133">Transmembrane helix</keyword>
<evidence type="ECO:0000313" key="10">
    <source>
        <dbReference type="EMBL" id="EPS31247.1"/>
    </source>
</evidence>
<feature type="transmembrane region" description="Helical" evidence="8">
    <location>
        <begin position="176"/>
        <end position="197"/>
    </location>
</feature>
<feature type="domain" description="Major facilitator superfamily (MFS) profile" evidence="9">
    <location>
        <begin position="55"/>
        <end position="549"/>
    </location>
</feature>
<comment type="subcellular location">
    <subcellularLocation>
        <location evidence="1">Membrane</location>
        <topology evidence="1">Multi-pass membrane protein</topology>
    </subcellularLocation>
</comment>
<feature type="region of interest" description="Disordered" evidence="7">
    <location>
        <begin position="1"/>
        <end position="42"/>
    </location>
</feature>
<evidence type="ECO:0000256" key="2">
    <source>
        <dbReference type="ARBA" id="ARBA00007520"/>
    </source>
</evidence>
<feature type="transmembrane region" description="Helical" evidence="8">
    <location>
        <begin position="418"/>
        <end position="437"/>
    </location>
</feature>
<name>S8B911_PENO1</name>
<comment type="similarity">
    <text evidence="2">Belongs to the major facilitator superfamily. TCR/Tet family.</text>
</comment>
<evidence type="ECO:0000256" key="3">
    <source>
        <dbReference type="ARBA" id="ARBA00022448"/>
    </source>
</evidence>
<evidence type="ECO:0000256" key="5">
    <source>
        <dbReference type="ARBA" id="ARBA00022989"/>
    </source>
</evidence>
<keyword evidence="11" id="KW-1185">Reference proteome</keyword>
<dbReference type="SUPFAM" id="SSF103473">
    <property type="entry name" value="MFS general substrate transporter"/>
    <property type="match status" value="1"/>
</dbReference>
<keyword evidence="4 8" id="KW-0812">Transmembrane</keyword>
<feature type="transmembrane region" description="Helical" evidence="8">
    <location>
        <begin position="526"/>
        <end position="544"/>
    </location>
</feature>
<keyword evidence="6 8" id="KW-0472">Membrane</keyword>
<accession>S8B911</accession>
<dbReference type="InterPro" id="IPR020846">
    <property type="entry name" value="MFS_dom"/>
</dbReference>
<feature type="transmembrane region" description="Helical" evidence="8">
    <location>
        <begin position="281"/>
        <end position="301"/>
    </location>
</feature>
<dbReference type="AlphaFoldDB" id="S8B911"/>
<dbReference type="OrthoDB" id="10021397at2759"/>
<feature type="transmembrane region" description="Helical" evidence="8">
    <location>
        <begin position="209"/>
        <end position="228"/>
    </location>
</feature>
<dbReference type="STRING" id="933388.S8B911"/>
<dbReference type="GO" id="GO:0005886">
    <property type="term" value="C:plasma membrane"/>
    <property type="evidence" value="ECO:0007669"/>
    <property type="project" value="TreeGrafter"/>
</dbReference>
<dbReference type="PANTHER" id="PTHR23501:SF12">
    <property type="entry name" value="MAJOR FACILITATOR SUPERFAMILY (MFS) PROFILE DOMAIN-CONTAINING PROTEIN-RELATED"/>
    <property type="match status" value="1"/>
</dbReference>
<dbReference type="Gene3D" id="1.20.1250.20">
    <property type="entry name" value="MFS general substrate transporter like domains"/>
    <property type="match status" value="1"/>
</dbReference>
<evidence type="ECO:0000313" key="11">
    <source>
        <dbReference type="Proteomes" id="UP000019376"/>
    </source>
</evidence>
<feature type="transmembrane region" description="Helical" evidence="8">
    <location>
        <begin position="354"/>
        <end position="374"/>
    </location>
</feature>
<protein>
    <recommendedName>
        <fullName evidence="9">Major facilitator superfamily (MFS) profile domain-containing protein</fullName>
    </recommendedName>
</protein>
<feature type="transmembrane region" description="Helical" evidence="8">
    <location>
        <begin position="386"/>
        <end position="406"/>
    </location>
</feature>
<evidence type="ECO:0000256" key="7">
    <source>
        <dbReference type="SAM" id="MobiDB-lite"/>
    </source>
</evidence>
<feature type="transmembrane region" description="Helical" evidence="8">
    <location>
        <begin position="249"/>
        <end position="275"/>
    </location>
</feature>
<dbReference type="Pfam" id="PF07690">
    <property type="entry name" value="MFS_1"/>
    <property type="match status" value="1"/>
</dbReference>
<gene>
    <name evidence="10" type="ORF">PDE_06202</name>
</gene>
<feature type="transmembrane region" description="Helical" evidence="8">
    <location>
        <begin position="50"/>
        <end position="68"/>
    </location>
</feature>
<dbReference type="PhylomeDB" id="S8B911"/>
<sequence length="558" mass="60128">MTEIQDKCEAGLPSVLAEPCTPGSMSQLSEKNDSSSEEVEKEEERSITGFKWILVVTAILSSHMLFALDNTIVANIQPAILTEFNQAEQISWLSVGFTLCSSALCLPWSKAYATYNAKWLYIGCVVLFMAGSALCGAAPDMNSMIVGRAMAGAGGSGMYFGVLTQLSVNTTVSERPFYIGLTAVSWGIGTVTGPAIGGAFAESAATWRWAFYINLVIGAVFAPVYILLLPSFEPLPNATSKEKAKNIDWVGVVLFIGALATLIMGIDFGGVQWAWGSGQSIALFVVSGVLFVLFGIQQTFYIFCNEQNRLFPIHFLKRRSLLLLFILNTCASSGLFISVYYIPLYFQFTQGDTAVHASLRILPFVMVLIFIIIANGHMMSKFGYYVPWYLFGSACELVAAVLMYLVKPDTSASAIYGYTSLMALGVGAFNQAGYSVVQAKVKKTEIPWALGFMMVSQLGGIVLALGMAGAIFVNKATDQLLALLPDSNPDEVKNTIAGTSSGFFNTLTKDQQTAALDIIVRAIDDVYVLLIVAGALGVLLSVFLKRERLFMEAAAGGA</sequence>
<dbReference type="InterPro" id="IPR011701">
    <property type="entry name" value="MFS"/>
</dbReference>
<dbReference type="InterPro" id="IPR036259">
    <property type="entry name" value="MFS_trans_sf"/>
</dbReference>
<feature type="transmembrane region" description="Helical" evidence="8">
    <location>
        <begin position="145"/>
        <end position="164"/>
    </location>
</feature>
<proteinExistence type="inferred from homology"/>
<dbReference type="PANTHER" id="PTHR23501">
    <property type="entry name" value="MAJOR FACILITATOR SUPERFAMILY"/>
    <property type="match status" value="1"/>
</dbReference>
<dbReference type="eggNOG" id="KOG0254">
    <property type="taxonomic scope" value="Eukaryota"/>
</dbReference>
<dbReference type="Proteomes" id="UP000019376">
    <property type="component" value="Unassembled WGS sequence"/>
</dbReference>
<feature type="transmembrane region" description="Helical" evidence="8">
    <location>
        <begin position="90"/>
        <end position="108"/>
    </location>
</feature>
<keyword evidence="3" id="KW-0813">Transport</keyword>
<dbReference type="HOGENOM" id="CLU_000960_22_1_1"/>
<feature type="transmembrane region" description="Helical" evidence="8">
    <location>
        <begin position="120"/>
        <end position="139"/>
    </location>
</feature>
<reference evidence="10 11" key="1">
    <citation type="journal article" date="2013" name="PLoS ONE">
        <title>Genomic and secretomic analyses reveal unique features of the lignocellulolytic enzyme system of Penicillium decumbens.</title>
        <authorList>
            <person name="Liu G."/>
            <person name="Zhang L."/>
            <person name="Wei X."/>
            <person name="Zou G."/>
            <person name="Qin Y."/>
            <person name="Ma L."/>
            <person name="Li J."/>
            <person name="Zheng H."/>
            <person name="Wang S."/>
            <person name="Wang C."/>
            <person name="Xun L."/>
            <person name="Zhao G.-P."/>
            <person name="Zhou Z."/>
            <person name="Qu Y."/>
        </authorList>
    </citation>
    <scope>NUCLEOTIDE SEQUENCE [LARGE SCALE GENOMIC DNA]</scope>
    <source>
        <strain evidence="11">114-2 / CGMCC 5302</strain>
    </source>
</reference>
<dbReference type="PROSITE" id="PS50850">
    <property type="entry name" value="MFS"/>
    <property type="match status" value="1"/>
</dbReference>
<organism evidence="10 11">
    <name type="scientific">Penicillium oxalicum (strain 114-2 / CGMCC 5302)</name>
    <name type="common">Penicillium decumbens</name>
    <dbReference type="NCBI Taxonomy" id="933388"/>
    <lineage>
        <taxon>Eukaryota</taxon>
        <taxon>Fungi</taxon>
        <taxon>Dikarya</taxon>
        <taxon>Ascomycota</taxon>
        <taxon>Pezizomycotina</taxon>
        <taxon>Eurotiomycetes</taxon>
        <taxon>Eurotiomycetidae</taxon>
        <taxon>Eurotiales</taxon>
        <taxon>Aspergillaceae</taxon>
        <taxon>Penicillium</taxon>
    </lineage>
</organism>
<feature type="transmembrane region" description="Helical" evidence="8">
    <location>
        <begin position="321"/>
        <end position="342"/>
    </location>
</feature>
<evidence type="ECO:0000259" key="9">
    <source>
        <dbReference type="PROSITE" id="PS50850"/>
    </source>
</evidence>